<gene>
    <name evidence="2" type="ORF">J437_LFUL014678</name>
</gene>
<reference evidence="2" key="2">
    <citation type="submission" date="2017-10" db="EMBL/GenBank/DDBJ databases">
        <title>Ladona fulva Genome sequencing and assembly.</title>
        <authorList>
            <person name="Murali S."/>
            <person name="Richards S."/>
            <person name="Bandaranaike D."/>
            <person name="Bellair M."/>
            <person name="Blankenburg K."/>
            <person name="Chao H."/>
            <person name="Dinh H."/>
            <person name="Doddapaneni H."/>
            <person name="Dugan-Rocha S."/>
            <person name="Elkadiri S."/>
            <person name="Gnanaolivu R."/>
            <person name="Hernandez B."/>
            <person name="Skinner E."/>
            <person name="Javaid M."/>
            <person name="Lee S."/>
            <person name="Li M."/>
            <person name="Ming W."/>
            <person name="Munidasa M."/>
            <person name="Muniz J."/>
            <person name="Nguyen L."/>
            <person name="Hughes D."/>
            <person name="Osuji N."/>
            <person name="Pu L.-L."/>
            <person name="Puazo M."/>
            <person name="Qu C."/>
            <person name="Quiroz J."/>
            <person name="Raj R."/>
            <person name="Weissenberger G."/>
            <person name="Xin Y."/>
            <person name="Zou X."/>
            <person name="Han Y."/>
            <person name="Worley K."/>
            <person name="Muzny D."/>
            <person name="Gibbs R."/>
        </authorList>
    </citation>
    <scope>NUCLEOTIDE SEQUENCE</scope>
    <source>
        <strain evidence="2">Sampled in the wild</strain>
    </source>
</reference>
<name>A0A8K0KMS6_LADFU</name>
<comment type="caution">
    <text evidence="2">The sequence shown here is derived from an EMBL/GenBank/DDBJ whole genome shotgun (WGS) entry which is preliminary data.</text>
</comment>
<evidence type="ECO:0000256" key="1">
    <source>
        <dbReference type="SAM" id="Coils"/>
    </source>
</evidence>
<feature type="coiled-coil region" evidence="1">
    <location>
        <begin position="52"/>
        <end position="100"/>
    </location>
</feature>
<protein>
    <submittedName>
        <fullName evidence="2">Uncharacterized protein</fullName>
    </submittedName>
</protein>
<accession>A0A8K0KMS6</accession>
<evidence type="ECO:0000313" key="3">
    <source>
        <dbReference type="Proteomes" id="UP000792457"/>
    </source>
</evidence>
<dbReference type="AlphaFoldDB" id="A0A8K0KMS6"/>
<keyword evidence="3" id="KW-1185">Reference proteome</keyword>
<proteinExistence type="predicted"/>
<organism evidence="2 3">
    <name type="scientific">Ladona fulva</name>
    <name type="common">Scarce chaser dragonfly</name>
    <name type="synonym">Libellula fulva</name>
    <dbReference type="NCBI Taxonomy" id="123851"/>
    <lineage>
        <taxon>Eukaryota</taxon>
        <taxon>Metazoa</taxon>
        <taxon>Ecdysozoa</taxon>
        <taxon>Arthropoda</taxon>
        <taxon>Hexapoda</taxon>
        <taxon>Insecta</taxon>
        <taxon>Pterygota</taxon>
        <taxon>Palaeoptera</taxon>
        <taxon>Odonata</taxon>
        <taxon>Epiprocta</taxon>
        <taxon>Anisoptera</taxon>
        <taxon>Libelluloidea</taxon>
        <taxon>Libellulidae</taxon>
        <taxon>Ladona</taxon>
    </lineage>
</organism>
<dbReference type="EMBL" id="KZ309256">
    <property type="protein sequence ID" value="KAG8237977.1"/>
    <property type="molecule type" value="Genomic_DNA"/>
</dbReference>
<sequence length="103" mass="12109">MLVPLILTEEEYARVPEDIAKKIDDYIGTKAENFKRFKDFHDKTQAESEERVLNLENIVSESQRDLTDTKKEAEVAQRKIEELQTNLKEVKNELDTLQELSKR</sequence>
<evidence type="ECO:0000313" key="2">
    <source>
        <dbReference type="EMBL" id="KAG8237977.1"/>
    </source>
</evidence>
<reference evidence="2" key="1">
    <citation type="submission" date="2013-04" db="EMBL/GenBank/DDBJ databases">
        <authorList>
            <person name="Qu J."/>
            <person name="Murali S.C."/>
            <person name="Bandaranaike D."/>
            <person name="Bellair M."/>
            <person name="Blankenburg K."/>
            <person name="Chao H."/>
            <person name="Dinh H."/>
            <person name="Doddapaneni H."/>
            <person name="Downs B."/>
            <person name="Dugan-Rocha S."/>
            <person name="Elkadiri S."/>
            <person name="Gnanaolivu R.D."/>
            <person name="Hernandez B."/>
            <person name="Javaid M."/>
            <person name="Jayaseelan J.C."/>
            <person name="Lee S."/>
            <person name="Li M."/>
            <person name="Ming W."/>
            <person name="Munidasa M."/>
            <person name="Muniz J."/>
            <person name="Nguyen L."/>
            <person name="Ongeri F."/>
            <person name="Osuji N."/>
            <person name="Pu L.-L."/>
            <person name="Puazo M."/>
            <person name="Qu C."/>
            <person name="Quiroz J."/>
            <person name="Raj R."/>
            <person name="Weissenberger G."/>
            <person name="Xin Y."/>
            <person name="Zou X."/>
            <person name="Han Y."/>
            <person name="Richards S."/>
            <person name="Worley K."/>
            <person name="Muzny D."/>
            <person name="Gibbs R."/>
        </authorList>
    </citation>
    <scope>NUCLEOTIDE SEQUENCE</scope>
    <source>
        <strain evidence="2">Sampled in the wild</strain>
    </source>
</reference>
<dbReference type="Proteomes" id="UP000792457">
    <property type="component" value="Unassembled WGS sequence"/>
</dbReference>
<keyword evidence="1" id="KW-0175">Coiled coil</keyword>